<gene>
    <name evidence="2" type="ORF">HMPREF9432_00293</name>
</gene>
<feature type="chain" id="PRO_5047319140" description="26 kDa periplasmic immunogenic protein" evidence="1">
    <location>
        <begin position="28"/>
        <end position="238"/>
    </location>
</feature>
<comment type="caution">
    <text evidence="2">The sequence shown here is derived from an EMBL/GenBank/DDBJ whole genome shotgun (WGS) entry which is preliminary data.</text>
</comment>
<evidence type="ECO:0000256" key="1">
    <source>
        <dbReference type="SAM" id="SignalP"/>
    </source>
</evidence>
<organism evidence="2 3">
    <name type="scientific">Selenomonas noxia F0398</name>
    <dbReference type="NCBI Taxonomy" id="702437"/>
    <lineage>
        <taxon>Bacteria</taxon>
        <taxon>Bacillati</taxon>
        <taxon>Bacillota</taxon>
        <taxon>Negativicutes</taxon>
        <taxon>Selenomonadales</taxon>
        <taxon>Selenomonadaceae</taxon>
        <taxon>Selenomonas</taxon>
    </lineage>
</organism>
<dbReference type="Pfam" id="PF04402">
    <property type="entry name" value="SIMPL"/>
    <property type="match status" value="1"/>
</dbReference>
<keyword evidence="3" id="KW-1185">Reference proteome</keyword>
<evidence type="ECO:0008006" key="4">
    <source>
        <dbReference type="Google" id="ProtNLM"/>
    </source>
</evidence>
<dbReference type="PANTHER" id="PTHR34387">
    <property type="entry name" value="SLR1258 PROTEIN"/>
    <property type="match status" value="1"/>
</dbReference>
<reference evidence="2 3" key="1">
    <citation type="submission" date="2011-08" db="EMBL/GenBank/DDBJ databases">
        <title>The Genome Sequence of Selenomonas noxia F0398.</title>
        <authorList>
            <consortium name="The Broad Institute Genome Sequencing Platform"/>
            <person name="Earl A."/>
            <person name="Ward D."/>
            <person name="Feldgarden M."/>
            <person name="Gevers D."/>
            <person name="Izard J."/>
            <person name="Ganesan A."/>
            <person name="Blanton J.M."/>
            <person name="Baranova O.V."/>
            <person name="Tanner A.C."/>
            <person name="Dewhirst F.E."/>
            <person name="Young S.K."/>
            <person name="Zeng Q."/>
            <person name="Gargeya S."/>
            <person name="Fitzgerald M."/>
            <person name="Haas B."/>
            <person name="Abouelleil A."/>
            <person name="Alvarado L."/>
            <person name="Arachchi H.M."/>
            <person name="Berlin A."/>
            <person name="Brown A."/>
            <person name="Chapman S.B."/>
            <person name="Chen Z."/>
            <person name="Dunbar C."/>
            <person name="Freedman E."/>
            <person name="Gearin G."/>
            <person name="Gellesch M."/>
            <person name="Goldberg J."/>
            <person name="Griggs A."/>
            <person name="Gujja S."/>
            <person name="Heiman D."/>
            <person name="Howarth C."/>
            <person name="Larson L."/>
            <person name="Lui A."/>
            <person name="MacDonald P.J.P."/>
            <person name="Montmayeur A."/>
            <person name="Murphy C."/>
            <person name="Neiman D."/>
            <person name="Pearson M."/>
            <person name="Priest M."/>
            <person name="Roberts A."/>
            <person name="Saif S."/>
            <person name="Shea T."/>
            <person name="Shenoy N."/>
            <person name="Sisk P."/>
            <person name="Stolte C."/>
            <person name="Sykes S."/>
            <person name="Wortman J."/>
            <person name="Nusbaum C."/>
            <person name="Birren B."/>
        </authorList>
    </citation>
    <scope>NUCLEOTIDE SEQUENCE [LARGE SCALE GENOMIC DNA]</scope>
    <source>
        <strain evidence="2 3">F0398</strain>
    </source>
</reference>
<dbReference type="InterPro" id="IPR052022">
    <property type="entry name" value="26kDa_periplasmic_antigen"/>
</dbReference>
<dbReference type="RefSeq" id="WP_006695820.1">
    <property type="nucleotide sequence ID" value="NZ_JH376857.1"/>
</dbReference>
<dbReference type="Proteomes" id="UP000003175">
    <property type="component" value="Unassembled WGS sequence"/>
</dbReference>
<proteinExistence type="predicted"/>
<evidence type="ECO:0000313" key="2">
    <source>
        <dbReference type="EMBL" id="EHG25792.1"/>
    </source>
</evidence>
<dbReference type="PANTHER" id="PTHR34387:SF2">
    <property type="entry name" value="SLR1258 PROTEIN"/>
    <property type="match status" value="1"/>
</dbReference>
<name>A0ABP2MS75_9FIRM</name>
<evidence type="ECO:0000313" key="3">
    <source>
        <dbReference type="Proteomes" id="UP000003175"/>
    </source>
</evidence>
<feature type="signal peptide" evidence="1">
    <location>
        <begin position="1"/>
        <end position="27"/>
    </location>
</feature>
<dbReference type="Gene3D" id="3.30.70.2970">
    <property type="entry name" value="Protein of unknown function (DUF541), domain 2"/>
    <property type="match status" value="1"/>
</dbReference>
<protein>
    <recommendedName>
        <fullName evidence="4">26 kDa periplasmic immunogenic protein</fullName>
    </recommendedName>
</protein>
<accession>A0ABP2MS75</accession>
<dbReference type="InterPro" id="IPR007497">
    <property type="entry name" value="SIMPL/DUF541"/>
</dbReference>
<sequence length="238" mass="24745">MRHISFGSLARVSVLALALVIPTGIAAAEEAPATLTVGGIGTAQIAPDTAEITVGVITEAKDAAKAHADNAAATARIHSAVKGLGIADRDIQTAHYDFSQRYDMRDNGRGDVIGYTAQNSVVITVRNLNNVSKVIDTALANGANRIDSLNFTVSDTSAAKNAALADAVRSAQSKAQAMAGALGVRLVRIANVYADAQSAPPRNYMPMMMAKESYDSSTPISAGELSVEATVNITYVIQ</sequence>
<dbReference type="Gene3D" id="3.30.110.170">
    <property type="entry name" value="Protein of unknown function (DUF541), domain 1"/>
    <property type="match status" value="1"/>
</dbReference>
<keyword evidence="1" id="KW-0732">Signal</keyword>
<dbReference type="EMBL" id="ADGH01000003">
    <property type="protein sequence ID" value="EHG25792.1"/>
    <property type="molecule type" value="Genomic_DNA"/>
</dbReference>